<dbReference type="KEGG" id="eus:EUTSA_v10001854mg"/>
<dbReference type="Pfam" id="PF13966">
    <property type="entry name" value="zf-RVT"/>
    <property type="match status" value="1"/>
</dbReference>
<accession>V4N1E6</accession>
<dbReference type="STRING" id="72664.V4N1E6"/>
<dbReference type="GO" id="GO:0003676">
    <property type="term" value="F:nucleic acid binding"/>
    <property type="evidence" value="ECO:0007669"/>
    <property type="project" value="InterPro"/>
</dbReference>
<dbReference type="InterPro" id="IPR002156">
    <property type="entry name" value="RNaseH_domain"/>
</dbReference>
<dbReference type="EMBL" id="KI517488">
    <property type="protein sequence ID" value="ESQ38901.1"/>
    <property type="molecule type" value="Genomic_DNA"/>
</dbReference>
<feature type="non-terminal residue" evidence="3">
    <location>
        <position position="1"/>
    </location>
</feature>
<dbReference type="SUPFAM" id="SSF53098">
    <property type="entry name" value="Ribonuclease H-like"/>
    <property type="match status" value="1"/>
</dbReference>
<dbReference type="InterPro" id="IPR036397">
    <property type="entry name" value="RNaseH_sf"/>
</dbReference>
<reference evidence="3 4" key="1">
    <citation type="journal article" date="2013" name="Front. Plant Sci.">
        <title>The Reference Genome of the Halophytic Plant Eutrema salsugineum.</title>
        <authorList>
            <person name="Yang R."/>
            <person name="Jarvis D.E."/>
            <person name="Chen H."/>
            <person name="Beilstein M.A."/>
            <person name="Grimwood J."/>
            <person name="Jenkins J."/>
            <person name="Shu S."/>
            <person name="Prochnik S."/>
            <person name="Xin M."/>
            <person name="Ma C."/>
            <person name="Schmutz J."/>
            <person name="Wing R.A."/>
            <person name="Mitchell-Olds T."/>
            <person name="Schumaker K.S."/>
            <person name="Wang X."/>
        </authorList>
    </citation>
    <scope>NUCLEOTIDE SEQUENCE [LARGE SCALE GENOMIC DNA]</scope>
</reference>
<dbReference type="Gene3D" id="3.30.420.10">
    <property type="entry name" value="Ribonuclease H-like superfamily/Ribonuclease H"/>
    <property type="match status" value="1"/>
</dbReference>
<evidence type="ECO:0000259" key="2">
    <source>
        <dbReference type="Pfam" id="PF13966"/>
    </source>
</evidence>
<dbReference type="CDD" id="cd06222">
    <property type="entry name" value="RNase_H_like"/>
    <property type="match status" value="1"/>
</dbReference>
<dbReference type="Gramene" id="ESQ38901">
    <property type="protein sequence ID" value="ESQ38901"/>
    <property type="gene ID" value="EUTSA_v10001854mg"/>
</dbReference>
<dbReference type="InterPro" id="IPR044730">
    <property type="entry name" value="RNase_H-like_dom_plant"/>
</dbReference>
<name>V4N1E6_EUTSA</name>
<evidence type="ECO:0000313" key="4">
    <source>
        <dbReference type="Proteomes" id="UP000030689"/>
    </source>
</evidence>
<gene>
    <name evidence="3" type="ORF">EUTSA_v10001854mg</name>
</gene>
<evidence type="ECO:0000259" key="1">
    <source>
        <dbReference type="Pfam" id="PF13456"/>
    </source>
</evidence>
<organism evidence="3 4">
    <name type="scientific">Eutrema salsugineum</name>
    <name type="common">Saltwater cress</name>
    <name type="synonym">Sisymbrium salsugineum</name>
    <dbReference type="NCBI Taxonomy" id="72664"/>
    <lineage>
        <taxon>Eukaryota</taxon>
        <taxon>Viridiplantae</taxon>
        <taxon>Streptophyta</taxon>
        <taxon>Embryophyta</taxon>
        <taxon>Tracheophyta</taxon>
        <taxon>Spermatophyta</taxon>
        <taxon>Magnoliopsida</taxon>
        <taxon>eudicotyledons</taxon>
        <taxon>Gunneridae</taxon>
        <taxon>Pentapetalae</taxon>
        <taxon>rosids</taxon>
        <taxon>malvids</taxon>
        <taxon>Brassicales</taxon>
        <taxon>Brassicaceae</taxon>
        <taxon>Eutremeae</taxon>
        <taxon>Eutrema</taxon>
    </lineage>
</organism>
<dbReference type="InterPro" id="IPR026960">
    <property type="entry name" value="RVT-Znf"/>
</dbReference>
<keyword evidence="4" id="KW-1185">Reference proteome</keyword>
<evidence type="ECO:0000313" key="3">
    <source>
        <dbReference type="EMBL" id="ESQ38901.1"/>
    </source>
</evidence>
<dbReference type="eggNOG" id="KOG1075">
    <property type="taxonomic scope" value="Eukaryota"/>
</dbReference>
<dbReference type="Proteomes" id="UP000030689">
    <property type="component" value="Unassembled WGS sequence"/>
</dbReference>
<dbReference type="Pfam" id="PF13456">
    <property type="entry name" value="RVT_3"/>
    <property type="match status" value="1"/>
</dbReference>
<dbReference type="PANTHER" id="PTHR34146:SF11">
    <property type="entry name" value="RIBONUCLEASE H-LIKE SUPERFAMILY PROTEIN"/>
    <property type="match status" value="1"/>
</dbReference>
<dbReference type="InterPro" id="IPR012337">
    <property type="entry name" value="RNaseH-like_sf"/>
</dbReference>
<protein>
    <submittedName>
        <fullName evidence="3">Uncharacterized protein</fullName>
    </submittedName>
</protein>
<proteinExistence type="predicted"/>
<sequence>AALEALPVGVELVHRGIQVNFGCKVCGNPETITHILRDCQFGREVWDLAPLSTHLHMNTILCLDFLSHFPSMVSLPPTGIAATSLPAWLCWNLWTARNHHIFLNTMYTAREVITKALGEAKAWQEAQISLKRPQEPQGMMISFHSMTEERPLQFSTTCRFVSSALAAEAWALREALISAIDEGFDEMQVFSDSQILMNLINSQETHTNILEIVYDIRQLALSFSVILFKYVLRGVNAVADTLAKNALSNLLYHIH</sequence>
<feature type="domain" description="Reverse transcriptase zinc-binding" evidence="2">
    <location>
        <begin position="3"/>
        <end position="46"/>
    </location>
</feature>
<dbReference type="PANTHER" id="PTHR34146">
    <property type="entry name" value="POLYNUCLEOTIDYL TRANSFERASE, RIBONUCLEASE H-LIKE SUPERFAMILY PROTEIN-RELATED"/>
    <property type="match status" value="1"/>
</dbReference>
<feature type="domain" description="RNase H type-1" evidence="1">
    <location>
        <begin position="161"/>
        <end position="246"/>
    </location>
</feature>
<dbReference type="GO" id="GO:0004523">
    <property type="term" value="F:RNA-DNA hybrid ribonuclease activity"/>
    <property type="evidence" value="ECO:0007669"/>
    <property type="project" value="InterPro"/>
</dbReference>
<dbReference type="AlphaFoldDB" id="V4N1E6"/>